<proteinExistence type="predicted"/>
<evidence type="ECO:0000313" key="2">
    <source>
        <dbReference type="EMBL" id="EGG08498.1"/>
    </source>
</evidence>
<dbReference type="Pfam" id="PF00226">
    <property type="entry name" value="DnaJ"/>
    <property type="match status" value="1"/>
</dbReference>
<reference evidence="3" key="1">
    <citation type="journal article" date="2011" name="Proc. Natl. Acad. Sci. U.S.A.">
        <title>Obligate biotrophy features unraveled by the genomic analysis of rust fungi.</title>
        <authorList>
            <person name="Duplessis S."/>
            <person name="Cuomo C.A."/>
            <person name="Lin Y.-C."/>
            <person name="Aerts A."/>
            <person name="Tisserant E."/>
            <person name="Veneault-Fourrey C."/>
            <person name="Joly D.L."/>
            <person name="Hacquard S."/>
            <person name="Amselem J."/>
            <person name="Cantarel B.L."/>
            <person name="Chiu R."/>
            <person name="Coutinho P.M."/>
            <person name="Feau N."/>
            <person name="Field M."/>
            <person name="Frey P."/>
            <person name="Gelhaye E."/>
            <person name="Goldberg J."/>
            <person name="Grabherr M.G."/>
            <person name="Kodira C.D."/>
            <person name="Kohler A."/>
            <person name="Kuees U."/>
            <person name="Lindquist E.A."/>
            <person name="Lucas S.M."/>
            <person name="Mago R."/>
            <person name="Mauceli E."/>
            <person name="Morin E."/>
            <person name="Murat C."/>
            <person name="Pangilinan J.L."/>
            <person name="Park R."/>
            <person name="Pearson M."/>
            <person name="Quesneville H."/>
            <person name="Rouhier N."/>
            <person name="Sakthikumar S."/>
            <person name="Salamov A.A."/>
            <person name="Schmutz J."/>
            <person name="Selles B."/>
            <person name="Shapiro H."/>
            <person name="Tanguay P."/>
            <person name="Tuskan G.A."/>
            <person name="Henrissat B."/>
            <person name="Van de Peer Y."/>
            <person name="Rouze P."/>
            <person name="Ellis J.G."/>
            <person name="Dodds P.N."/>
            <person name="Schein J.E."/>
            <person name="Zhong S."/>
            <person name="Hamelin R.C."/>
            <person name="Grigoriev I.V."/>
            <person name="Szabo L.J."/>
            <person name="Martin F."/>
        </authorList>
    </citation>
    <scope>NUCLEOTIDE SEQUENCE [LARGE SCALE GENOMIC DNA]</scope>
    <source>
        <strain evidence="3">98AG31 / pathotype 3-4-7</strain>
    </source>
</reference>
<dbReference type="InParanoid" id="F4RGF0"/>
<evidence type="ECO:0000259" key="1">
    <source>
        <dbReference type="PROSITE" id="PS50076"/>
    </source>
</evidence>
<dbReference type="VEuPathDB" id="FungiDB:MELLADRAFT_104891"/>
<accession>F4RGF0</accession>
<dbReference type="SUPFAM" id="SSF48452">
    <property type="entry name" value="TPR-like"/>
    <property type="match status" value="1"/>
</dbReference>
<dbReference type="InterPro" id="IPR036869">
    <property type="entry name" value="J_dom_sf"/>
</dbReference>
<sequence length="283" mass="32093">MSVSSGRETSCNHVLQIESKEAVASSRHKRSYGGVLEVKSSDVSAQDFHSIKCRKVGTMSHRTPPDSRLDDQQFIDHLMNNAGLADSTGRYADAVALYLQLLDLYSANMIKCESKNGLTNRGPHSGWILSCFNLTRCYLKLNHPQAASDILQQAWNPESSRAIPATHPKYLELSHLYFEIEDRLQNSSTTDKYLYRQTSNKEKCDTTFCRHRAQKRREPTLYEWLALTPMAMPAKIKSHWKSCMLYFHPDKGGHTGVAQQITAAATVLLDPESRRRYDLKINA</sequence>
<feature type="domain" description="J" evidence="1">
    <location>
        <begin position="220"/>
        <end position="281"/>
    </location>
</feature>
<name>F4RGF0_MELLP</name>
<protein>
    <recommendedName>
        <fullName evidence="1">J domain-containing protein</fullName>
    </recommendedName>
</protein>
<gene>
    <name evidence="2" type="ORF">MELLADRAFT_104891</name>
</gene>
<dbReference type="InterPro" id="IPR001623">
    <property type="entry name" value="DnaJ_domain"/>
</dbReference>
<dbReference type="SUPFAM" id="SSF46565">
    <property type="entry name" value="Chaperone J-domain"/>
    <property type="match status" value="1"/>
</dbReference>
<dbReference type="PROSITE" id="PS50076">
    <property type="entry name" value="DNAJ_2"/>
    <property type="match status" value="1"/>
</dbReference>
<dbReference type="HOGENOM" id="CLU_056773_0_0_1"/>
<dbReference type="RefSeq" id="XP_007408084.1">
    <property type="nucleotide sequence ID" value="XM_007408022.1"/>
</dbReference>
<dbReference type="OrthoDB" id="10250354at2759"/>
<organism evidence="3">
    <name type="scientific">Melampsora larici-populina (strain 98AG31 / pathotype 3-4-7)</name>
    <name type="common">Poplar leaf rust fungus</name>
    <dbReference type="NCBI Taxonomy" id="747676"/>
    <lineage>
        <taxon>Eukaryota</taxon>
        <taxon>Fungi</taxon>
        <taxon>Dikarya</taxon>
        <taxon>Basidiomycota</taxon>
        <taxon>Pucciniomycotina</taxon>
        <taxon>Pucciniomycetes</taxon>
        <taxon>Pucciniales</taxon>
        <taxon>Melampsoraceae</taxon>
        <taxon>Melampsora</taxon>
    </lineage>
</organism>
<dbReference type="EMBL" id="GL883100">
    <property type="protein sequence ID" value="EGG08498.1"/>
    <property type="molecule type" value="Genomic_DNA"/>
</dbReference>
<dbReference type="Gene3D" id="1.10.287.110">
    <property type="entry name" value="DnaJ domain"/>
    <property type="match status" value="1"/>
</dbReference>
<keyword evidence="3" id="KW-1185">Reference proteome</keyword>
<dbReference type="Proteomes" id="UP000001072">
    <property type="component" value="Unassembled WGS sequence"/>
</dbReference>
<dbReference type="KEGG" id="mlr:MELLADRAFT_104891"/>
<dbReference type="AlphaFoldDB" id="F4RGF0"/>
<dbReference type="InterPro" id="IPR011990">
    <property type="entry name" value="TPR-like_helical_dom_sf"/>
</dbReference>
<dbReference type="GeneID" id="18922427"/>
<dbReference type="Gene3D" id="1.25.40.10">
    <property type="entry name" value="Tetratricopeptide repeat domain"/>
    <property type="match status" value="1"/>
</dbReference>
<evidence type="ECO:0000313" key="3">
    <source>
        <dbReference type="Proteomes" id="UP000001072"/>
    </source>
</evidence>